<evidence type="ECO:0000256" key="5">
    <source>
        <dbReference type="ARBA" id="ARBA00022490"/>
    </source>
</evidence>
<evidence type="ECO:0000256" key="6">
    <source>
        <dbReference type="ARBA" id="ARBA00022605"/>
    </source>
</evidence>
<evidence type="ECO:0000256" key="9">
    <source>
        <dbReference type="ARBA" id="ARBA00022840"/>
    </source>
</evidence>
<sequence length="107" mass="11498">MSDFTLSDLEAIIATRATSDDEKSYTRKLKAKGIAYCAKKLGEEGVETALAAVVGGRKELVGESADLIYHLMVVLNVAGIPLDEVMAELKSRTVRTGLEEKASRPAD</sequence>
<dbReference type="AlphaFoldDB" id="A0AAU7X7B6"/>
<dbReference type="GO" id="GO:0004636">
    <property type="term" value="F:phosphoribosyl-ATP diphosphatase activity"/>
    <property type="evidence" value="ECO:0007669"/>
    <property type="project" value="UniProtKB-UniRule"/>
</dbReference>
<keyword evidence="7 11" id="KW-0547">Nucleotide-binding</keyword>
<keyword evidence="9 11" id="KW-0067">ATP-binding</keyword>
<dbReference type="NCBIfam" id="TIGR03188">
    <property type="entry name" value="histidine_hisI"/>
    <property type="match status" value="1"/>
</dbReference>
<comment type="pathway">
    <text evidence="3 11">Amino-acid biosynthesis; L-histidine biosynthesis; L-histidine from 5-phospho-alpha-D-ribose 1-diphosphate: step 2/9.</text>
</comment>
<proteinExistence type="inferred from homology"/>
<evidence type="ECO:0000256" key="10">
    <source>
        <dbReference type="ARBA" id="ARBA00023102"/>
    </source>
</evidence>
<dbReference type="Pfam" id="PF01503">
    <property type="entry name" value="PRA-PH"/>
    <property type="match status" value="1"/>
</dbReference>
<comment type="similarity">
    <text evidence="4 11">Belongs to the PRA-PH family.</text>
</comment>
<keyword evidence="10 11" id="KW-0368">Histidine biosynthesis</keyword>
<protein>
    <recommendedName>
        <fullName evidence="11">Phosphoribosyl-ATP pyrophosphatase</fullName>
        <shortName evidence="11">PRA-PH</shortName>
        <ecNumber evidence="11">3.6.1.31</ecNumber>
    </recommendedName>
</protein>
<dbReference type="CDD" id="cd11534">
    <property type="entry name" value="NTP-PPase_HisIE_like"/>
    <property type="match status" value="1"/>
</dbReference>
<dbReference type="RefSeq" id="WP_407048817.1">
    <property type="nucleotide sequence ID" value="NZ_CP158568.1"/>
</dbReference>
<evidence type="ECO:0000256" key="8">
    <source>
        <dbReference type="ARBA" id="ARBA00022801"/>
    </source>
</evidence>
<evidence type="ECO:0000256" key="7">
    <source>
        <dbReference type="ARBA" id="ARBA00022741"/>
    </source>
</evidence>
<evidence type="ECO:0000256" key="4">
    <source>
        <dbReference type="ARBA" id="ARBA00009392"/>
    </source>
</evidence>
<keyword evidence="5 11" id="KW-0963">Cytoplasm</keyword>
<dbReference type="EC" id="3.6.1.31" evidence="11"/>
<dbReference type="EMBL" id="CP158568">
    <property type="protein sequence ID" value="XBY43715.1"/>
    <property type="molecule type" value="Genomic_DNA"/>
</dbReference>
<dbReference type="PANTHER" id="PTHR42945">
    <property type="entry name" value="HISTIDINE BIOSYNTHESIS BIFUNCTIONAL PROTEIN"/>
    <property type="match status" value="1"/>
</dbReference>
<dbReference type="HAMAP" id="MF_01020">
    <property type="entry name" value="HisE"/>
    <property type="match status" value="1"/>
</dbReference>
<dbReference type="KEGG" id="mflg:ABS361_16790"/>
<name>A0AAU7X7B6_9HYPH</name>
<dbReference type="SUPFAM" id="SSF101386">
    <property type="entry name" value="all-alpha NTP pyrophosphatases"/>
    <property type="match status" value="1"/>
</dbReference>
<dbReference type="InterPro" id="IPR008179">
    <property type="entry name" value="HisE"/>
</dbReference>
<dbReference type="GO" id="GO:0000105">
    <property type="term" value="P:L-histidine biosynthetic process"/>
    <property type="evidence" value="ECO:0007669"/>
    <property type="project" value="UniProtKB-UniRule"/>
</dbReference>
<evidence type="ECO:0000256" key="11">
    <source>
        <dbReference type="HAMAP-Rule" id="MF_01020"/>
    </source>
</evidence>
<dbReference type="InterPro" id="IPR021130">
    <property type="entry name" value="PRib-ATP_PPHydrolase-like"/>
</dbReference>
<dbReference type="PANTHER" id="PTHR42945:SF9">
    <property type="entry name" value="HISTIDINE BIOSYNTHESIS BIFUNCTIONAL PROTEIN HISIE"/>
    <property type="match status" value="1"/>
</dbReference>
<dbReference type="NCBIfam" id="NF001613">
    <property type="entry name" value="PRK00400.1-5"/>
    <property type="match status" value="1"/>
</dbReference>
<comment type="subcellular location">
    <subcellularLocation>
        <location evidence="2 11">Cytoplasm</location>
    </subcellularLocation>
</comment>
<evidence type="ECO:0000256" key="1">
    <source>
        <dbReference type="ARBA" id="ARBA00001460"/>
    </source>
</evidence>
<dbReference type="Gene3D" id="1.10.287.1080">
    <property type="entry name" value="MazG-like"/>
    <property type="match status" value="1"/>
</dbReference>
<dbReference type="GO" id="GO:0005737">
    <property type="term" value="C:cytoplasm"/>
    <property type="evidence" value="ECO:0007669"/>
    <property type="project" value="UniProtKB-SubCell"/>
</dbReference>
<gene>
    <name evidence="11" type="primary">hisE</name>
    <name evidence="12" type="ORF">ABS361_16790</name>
</gene>
<keyword evidence="8 11" id="KW-0378">Hydrolase</keyword>
<accession>A0AAU7X7B6</accession>
<comment type="catalytic activity">
    <reaction evidence="1 11">
        <text>1-(5-phospho-beta-D-ribosyl)-ATP + H2O = 1-(5-phospho-beta-D-ribosyl)-5'-AMP + diphosphate + H(+)</text>
        <dbReference type="Rhea" id="RHEA:22828"/>
        <dbReference type="ChEBI" id="CHEBI:15377"/>
        <dbReference type="ChEBI" id="CHEBI:15378"/>
        <dbReference type="ChEBI" id="CHEBI:33019"/>
        <dbReference type="ChEBI" id="CHEBI:59457"/>
        <dbReference type="ChEBI" id="CHEBI:73183"/>
        <dbReference type="EC" id="3.6.1.31"/>
    </reaction>
</comment>
<evidence type="ECO:0000256" key="3">
    <source>
        <dbReference type="ARBA" id="ARBA00005204"/>
    </source>
</evidence>
<evidence type="ECO:0000313" key="12">
    <source>
        <dbReference type="EMBL" id="XBY43715.1"/>
    </source>
</evidence>
<organism evidence="12">
    <name type="scientific">Methyloraptor flagellatus</name>
    <dbReference type="NCBI Taxonomy" id="3162530"/>
    <lineage>
        <taxon>Bacteria</taxon>
        <taxon>Pseudomonadati</taxon>
        <taxon>Pseudomonadota</taxon>
        <taxon>Alphaproteobacteria</taxon>
        <taxon>Hyphomicrobiales</taxon>
        <taxon>Ancalomicrobiaceae</taxon>
        <taxon>Methyloraptor</taxon>
    </lineage>
</organism>
<keyword evidence="6 11" id="KW-0028">Amino-acid biosynthesis</keyword>
<dbReference type="GO" id="GO:0005524">
    <property type="term" value="F:ATP binding"/>
    <property type="evidence" value="ECO:0007669"/>
    <property type="project" value="UniProtKB-KW"/>
</dbReference>
<evidence type="ECO:0000256" key="2">
    <source>
        <dbReference type="ARBA" id="ARBA00004496"/>
    </source>
</evidence>
<reference evidence="12" key="1">
    <citation type="submission" date="2024-06" db="EMBL/GenBank/DDBJ databases">
        <title>Methylostella associata gen. nov., sp. nov., a novel Ancalomicrobiaceae-affiliated facultatively methylotrophic bacteria that feed on methanotrophs of the genus Methylococcus.</title>
        <authorList>
            <person name="Saltykova V."/>
            <person name="Danilova O.V."/>
            <person name="Oshkin I.Y."/>
            <person name="Belova S.E."/>
            <person name="Pimenov N.V."/>
            <person name="Dedysh S.N."/>
        </authorList>
    </citation>
    <scope>NUCLEOTIDE SEQUENCE</scope>
    <source>
        <strain evidence="12">S20</strain>
    </source>
</reference>